<keyword evidence="3" id="KW-1185">Reference proteome</keyword>
<dbReference type="RefSeq" id="WP_167396555.1">
    <property type="nucleotide sequence ID" value="NZ_BFAZ01000010.1"/>
</dbReference>
<evidence type="ECO:0000259" key="1">
    <source>
        <dbReference type="Pfam" id="PF02954"/>
    </source>
</evidence>
<proteinExistence type="predicted"/>
<name>A0A2P2DI32_9LEPT</name>
<dbReference type="PANTHER" id="PTHR32071">
    <property type="entry name" value="TRANSCRIPTIONAL REGULATORY PROTEIN"/>
    <property type="match status" value="1"/>
</dbReference>
<dbReference type="Gene3D" id="1.10.10.60">
    <property type="entry name" value="Homeodomain-like"/>
    <property type="match status" value="1"/>
</dbReference>
<dbReference type="InterPro" id="IPR002197">
    <property type="entry name" value="HTH_Fis"/>
</dbReference>
<evidence type="ECO:0000313" key="3">
    <source>
        <dbReference type="Proteomes" id="UP000245206"/>
    </source>
</evidence>
<feature type="domain" description="DNA binding HTH" evidence="1">
    <location>
        <begin position="394"/>
        <end position="434"/>
    </location>
</feature>
<sequence length="437" mass="49067">MPPHTASLFASSQTGKEWMETILPSLWAELCTEFGLASGVVVLKAEDEDSFYESASFGYGEDGFYYSFLNRGSAEWETLMSSREPVFFSGKEFPLFGKTTNAMSIRIVAKESIGFLLVEFEGETSFPMFALLSLFADKIGKEWNGNQPQMVRLEPKDSDESYLQFREKIPNLEAAIHRFGSERLVSIFGAPGSGKKSLAKWIHQNMLSGAPFLVVESVPDHFGKFEKALQEWGIEANFGSLVFTNPEHFSLGQQQILADWWAKSGFKGNLFLLGDSNGNGEVLPEFLLLLQKNPVYVPALNHLPKPTFSKIIQSIFQTLCHEQNRSDLTLSQAGETELLNRIYKENFVELRSAILSGILTCRTKIVDVSDLLVGRNRMDIEIPDAEDLDLRRGIEALERQKILLAMRIFSGNQIRMAKALGISRGSLQYKMKQLGLM</sequence>
<dbReference type="PRINTS" id="PR01590">
    <property type="entry name" value="HTHFIS"/>
</dbReference>
<dbReference type="Proteomes" id="UP000245206">
    <property type="component" value="Unassembled WGS sequence"/>
</dbReference>
<dbReference type="AlphaFoldDB" id="A0A2P2DI32"/>
<dbReference type="PANTHER" id="PTHR32071:SF122">
    <property type="entry name" value="SIGMA FACTOR"/>
    <property type="match status" value="1"/>
</dbReference>
<accession>A0A2P2DI32</accession>
<evidence type="ECO:0000313" key="2">
    <source>
        <dbReference type="EMBL" id="GBF44259.1"/>
    </source>
</evidence>
<protein>
    <submittedName>
        <fullName evidence="2">Response regulator</fullName>
    </submittedName>
</protein>
<dbReference type="SUPFAM" id="SSF46689">
    <property type="entry name" value="Homeodomain-like"/>
    <property type="match status" value="1"/>
</dbReference>
<comment type="caution">
    <text evidence="2">The sequence shown here is derived from an EMBL/GenBank/DDBJ whole genome shotgun (WGS) entry which is preliminary data.</text>
</comment>
<dbReference type="EMBL" id="BFAZ01000010">
    <property type="protein sequence ID" value="GBF44259.1"/>
    <property type="molecule type" value="Genomic_DNA"/>
</dbReference>
<dbReference type="Pfam" id="PF02954">
    <property type="entry name" value="HTH_8"/>
    <property type="match status" value="1"/>
</dbReference>
<gene>
    <name evidence="2" type="ORF">LPTSP2_35620</name>
</gene>
<dbReference type="InterPro" id="IPR009057">
    <property type="entry name" value="Homeodomain-like_sf"/>
</dbReference>
<dbReference type="GO" id="GO:0043565">
    <property type="term" value="F:sequence-specific DNA binding"/>
    <property type="evidence" value="ECO:0007669"/>
    <property type="project" value="InterPro"/>
</dbReference>
<organism evidence="2 3">
    <name type="scientific">Leptospira ellinghausenii</name>
    <dbReference type="NCBI Taxonomy" id="1917822"/>
    <lineage>
        <taxon>Bacteria</taxon>
        <taxon>Pseudomonadati</taxon>
        <taxon>Spirochaetota</taxon>
        <taxon>Spirochaetia</taxon>
        <taxon>Leptospirales</taxon>
        <taxon>Leptospiraceae</taxon>
        <taxon>Leptospira</taxon>
    </lineage>
</organism>
<reference evidence="3" key="1">
    <citation type="journal article" date="2019" name="Microbiol. Immunol.">
        <title>Molecular and phenotypic characterization of Leptospira johnsonii sp. nov., Leptospira ellinghausenii sp. nov. and Leptospira ryugenii sp. nov. isolated from soil and water in Japan.</title>
        <authorList>
            <person name="Masuzawa T."/>
            <person name="Saito M."/>
            <person name="Nakao R."/>
            <person name="Nikaido Y."/>
            <person name="Matsumoto M."/>
            <person name="Ogawa M."/>
            <person name="Yokoyama M."/>
            <person name="Hidaka Y."/>
            <person name="Tomita J."/>
            <person name="Sakakibara K."/>
            <person name="Suzuki K."/>
            <person name="Yasuda S."/>
            <person name="Sato H."/>
            <person name="Yamaguchi M."/>
            <person name="Yoshida S.I."/>
            <person name="Koizumi N."/>
            <person name="Kawamura Y."/>
        </authorList>
    </citation>
    <scope>NUCLEOTIDE SEQUENCE [LARGE SCALE GENOMIC DNA]</scope>
    <source>
        <strain evidence="3">E18</strain>
    </source>
</reference>
<dbReference type="Gene3D" id="3.40.50.300">
    <property type="entry name" value="P-loop containing nucleotide triphosphate hydrolases"/>
    <property type="match status" value="1"/>
</dbReference>
<dbReference type="SUPFAM" id="SSF52540">
    <property type="entry name" value="P-loop containing nucleoside triphosphate hydrolases"/>
    <property type="match status" value="1"/>
</dbReference>
<dbReference type="InterPro" id="IPR027417">
    <property type="entry name" value="P-loop_NTPase"/>
</dbReference>